<comment type="caution">
    <text evidence="1">The sequence shown here is derived from an EMBL/GenBank/DDBJ whole genome shotgun (WGS) entry which is preliminary data.</text>
</comment>
<evidence type="ECO:0000313" key="1">
    <source>
        <dbReference type="EMBL" id="KXB81058.1"/>
    </source>
</evidence>
<sequence length="46" mass="5093">MPTLAFFPVKALNIVVLPLLGLPAKAILIAQSSREFVILIRELKFT</sequence>
<reference evidence="1 2" key="1">
    <citation type="submission" date="2016-01" db="EMBL/GenBank/DDBJ databases">
        <authorList>
            <person name="Mitreva M."/>
            <person name="Pepin K.H."/>
            <person name="Mihindukulasuriya K.A."/>
            <person name="Fulton R."/>
            <person name="Fronick C."/>
            <person name="O'Laughlin M."/>
            <person name="Miner T."/>
            <person name="Herter B."/>
            <person name="Rosa B.A."/>
            <person name="Cordes M."/>
            <person name="Tomlinson C."/>
            <person name="Wollam A."/>
            <person name="Palsikar V.B."/>
            <person name="Mardis E.R."/>
            <person name="Wilson R.K."/>
        </authorList>
    </citation>
    <scope>NUCLEOTIDE SEQUENCE [LARGE SCALE GENOMIC DNA]</scope>
    <source>
        <strain evidence="1 2">DNF00696</strain>
    </source>
</reference>
<dbReference type="AlphaFoldDB" id="A0AB34WZV3"/>
<proteinExistence type="predicted"/>
<organism evidence="1 2">
    <name type="scientific">Varibaculum cambriense</name>
    <dbReference type="NCBI Taxonomy" id="184870"/>
    <lineage>
        <taxon>Bacteria</taxon>
        <taxon>Bacillati</taxon>
        <taxon>Actinomycetota</taxon>
        <taxon>Actinomycetes</taxon>
        <taxon>Actinomycetales</taxon>
        <taxon>Actinomycetaceae</taxon>
        <taxon>Varibaculum</taxon>
    </lineage>
</organism>
<evidence type="ECO:0000313" key="2">
    <source>
        <dbReference type="Proteomes" id="UP000070572"/>
    </source>
</evidence>
<protein>
    <submittedName>
        <fullName evidence="1">Uncharacterized protein</fullName>
    </submittedName>
</protein>
<name>A0AB34WZV3_9ACTO</name>
<dbReference type="Proteomes" id="UP000070572">
    <property type="component" value="Unassembled WGS sequence"/>
</dbReference>
<accession>A0AB34WZV3</accession>
<gene>
    <name evidence="1" type="ORF">HMPREF1862_00781</name>
</gene>
<dbReference type="EMBL" id="LSDN01000013">
    <property type="protein sequence ID" value="KXB81058.1"/>
    <property type="molecule type" value="Genomic_DNA"/>
</dbReference>